<dbReference type="Gene3D" id="3.30.420.380">
    <property type="match status" value="1"/>
</dbReference>
<reference evidence="2 3" key="1">
    <citation type="submission" date="2018-08" db="EMBL/GenBank/DDBJ databases">
        <title>Draft genome sequence of the cyanotroph, Pseudomonas monteilii BCN3.</title>
        <authorList>
            <person name="Jones L.B."/>
            <person name="Kunz D.A."/>
        </authorList>
    </citation>
    <scope>NUCLEOTIDE SEQUENCE [LARGE SCALE GENOMIC DNA]</scope>
    <source>
        <strain evidence="2 3">BCN3</strain>
    </source>
</reference>
<dbReference type="InterPro" id="IPR007812">
    <property type="entry name" value="T2SS_protein-GspL"/>
</dbReference>
<dbReference type="GO" id="GO:0015627">
    <property type="term" value="C:type II protein secretion system complex"/>
    <property type="evidence" value="ECO:0007669"/>
    <property type="project" value="InterPro"/>
</dbReference>
<dbReference type="Proteomes" id="UP000265875">
    <property type="component" value="Unassembled WGS sequence"/>
</dbReference>
<dbReference type="InterPro" id="IPR043129">
    <property type="entry name" value="ATPase_NBD"/>
</dbReference>
<dbReference type="GO" id="GO:0009276">
    <property type="term" value="C:Gram-negative-bacterium-type cell wall"/>
    <property type="evidence" value="ECO:0007669"/>
    <property type="project" value="InterPro"/>
</dbReference>
<sequence>MSDVYLFLLAEGMAAADGTWPVLVRTAQGQLCRSTLGNLPPALADAGVVLVLPMELAGYCRVGPVPGRRPSREVLGYAAEEQLAAPLEASHLAFGPEDDEGRRKVMVIALERLRPLMSLLLEQGIDPVAVHVDADLLSAAQACALWFEGRWLLGGTEGARLAVSAQAAQVLKQSHASILWMAEAGTMGAHCCDQEVDSAVELLVQGKAGAVDLRQGTLCRRRSAPAWQAMAGSVVLALLVVCLAEYWRTEWLMRQVSLQHTDNVRVLQRWAPEPLAGGDLATQIRLLEHMPRQSTAVEQLAQFSEQLVSSGNLVIERAETTAGQGWRVDVIAQGFDDLERLGERVAGMRMEQGRQTAQGVRATLAWQEAE</sequence>
<dbReference type="EMBL" id="QWLL01000059">
    <property type="protein sequence ID" value="RII74602.1"/>
    <property type="molecule type" value="Genomic_DNA"/>
</dbReference>
<dbReference type="GO" id="GO:0015628">
    <property type="term" value="P:protein secretion by the type II secretion system"/>
    <property type="evidence" value="ECO:0007669"/>
    <property type="project" value="InterPro"/>
</dbReference>
<dbReference type="Pfam" id="PF05134">
    <property type="entry name" value="T2SSL"/>
    <property type="match status" value="1"/>
</dbReference>
<protein>
    <recommendedName>
        <fullName evidence="1">GspL cytoplasmic actin-ATPase-like domain-containing protein</fullName>
    </recommendedName>
</protein>
<feature type="domain" description="GspL cytoplasmic actin-ATPase-like" evidence="1">
    <location>
        <begin position="64"/>
        <end position="216"/>
    </location>
</feature>
<name>A0A399LYT6_9PSED</name>
<dbReference type="SUPFAM" id="SSF53067">
    <property type="entry name" value="Actin-like ATPase domain"/>
    <property type="match status" value="1"/>
</dbReference>
<dbReference type="NCBIfam" id="TIGR01709">
    <property type="entry name" value="typeII_sec_gspL"/>
    <property type="match status" value="1"/>
</dbReference>
<comment type="caution">
    <text evidence="2">The sequence shown here is derived from an EMBL/GenBank/DDBJ whole genome shotgun (WGS) entry which is preliminary data.</text>
</comment>
<gene>
    <name evidence="2" type="ORF">D0894_25415</name>
</gene>
<dbReference type="RefSeq" id="WP_119371708.1">
    <property type="nucleotide sequence ID" value="NZ_QWLL01000059.1"/>
</dbReference>
<evidence type="ECO:0000313" key="2">
    <source>
        <dbReference type="EMBL" id="RII74602.1"/>
    </source>
</evidence>
<organism evidence="2 3">
    <name type="scientific">Pseudomonas monteilii</name>
    <dbReference type="NCBI Taxonomy" id="76759"/>
    <lineage>
        <taxon>Bacteria</taxon>
        <taxon>Pseudomonadati</taxon>
        <taxon>Pseudomonadota</taxon>
        <taxon>Gammaproteobacteria</taxon>
        <taxon>Pseudomonadales</taxon>
        <taxon>Pseudomonadaceae</taxon>
        <taxon>Pseudomonas</taxon>
    </lineage>
</organism>
<proteinExistence type="predicted"/>
<dbReference type="AlphaFoldDB" id="A0A399LYT6"/>
<evidence type="ECO:0000259" key="1">
    <source>
        <dbReference type="Pfam" id="PF05134"/>
    </source>
</evidence>
<evidence type="ECO:0000313" key="3">
    <source>
        <dbReference type="Proteomes" id="UP000265875"/>
    </source>
</evidence>
<accession>A0A399LYT6</accession>
<dbReference type="InterPro" id="IPR024230">
    <property type="entry name" value="GspL_cyto_dom"/>
</dbReference>